<sequence>MVAISGHDLQQATKKKAESFLTRIAVMVRFGDNKDRVRGTKDLGRDLVKEAAISELKDGIKHVILDDSETFQLVTPLS</sequence>
<accession>A0AAV2D7S1</accession>
<evidence type="ECO:0000313" key="1">
    <source>
        <dbReference type="EMBL" id="CAL1368731.1"/>
    </source>
</evidence>
<dbReference type="AlphaFoldDB" id="A0AAV2D7S1"/>
<keyword evidence="2" id="KW-1185">Reference proteome</keyword>
<proteinExistence type="predicted"/>
<organism evidence="1 2">
    <name type="scientific">Linum trigynum</name>
    <dbReference type="NCBI Taxonomy" id="586398"/>
    <lineage>
        <taxon>Eukaryota</taxon>
        <taxon>Viridiplantae</taxon>
        <taxon>Streptophyta</taxon>
        <taxon>Embryophyta</taxon>
        <taxon>Tracheophyta</taxon>
        <taxon>Spermatophyta</taxon>
        <taxon>Magnoliopsida</taxon>
        <taxon>eudicotyledons</taxon>
        <taxon>Gunneridae</taxon>
        <taxon>Pentapetalae</taxon>
        <taxon>rosids</taxon>
        <taxon>fabids</taxon>
        <taxon>Malpighiales</taxon>
        <taxon>Linaceae</taxon>
        <taxon>Linum</taxon>
    </lineage>
</organism>
<dbReference type="EMBL" id="OZ034815">
    <property type="protein sequence ID" value="CAL1368731.1"/>
    <property type="molecule type" value="Genomic_DNA"/>
</dbReference>
<name>A0AAV2D7S1_9ROSI</name>
<protein>
    <submittedName>
        <fullName evidence="1">Uncharacterized protein</fullName>
    </submittedName>
</protein>
<evidence type="ECO:0000313" key="2">
    <source>
        <dbReference type="Proteomes" id="UP001497516"/>
    </source>
</evidence>
<dbReference type="Proteomes" id="UP001497516">
    <property type="component" value="Chromosome 2"/>
</dbReference>
<reference evidence="1 2" key="1">
    <citation type="submission" date="2024-04" db="EMBL/GenBank/DDBJ databases">
        <authorList>
            <person name="Fracassetti M."/>
        </authorList>
    </citation>
    <scope>NUCLEOTIDE SEQUENCE [LARGE SCALE GENOMIC DNA]</scope>
</reference>
<gene>
    <name evidence="1" type="ORF">LTRI10_LOCUS11712</name>
</gene>